<proteinExistence type="predicted"/>
<keyword evidence="1" id="KW-1133">Transmembrane helix</keyword>
<feature type="transmembrane region" description="Helical" evidence="1">
    <location>
        <begin position="43"/>
        <end position="64"/>
    </location>
</feature>
<reference evidence="2 3" key="1">
    <citation type="submission" date="2019-03" db="EMBL/GenBank/DDBJ databases">
        <title>Genomic Encyclopedia of Type Strains, Phase IV (KMG-IV): sequencing the most valuable type-strain genomes for metagenomic binning, comparative biology and taxonomic classification.</title>
        <authorList>
            <person name="Goeker M."/>
        </authorList>
    </citation>
    <scope>NUCLEOTIDE SEQUENCE [LARGE SCALE GENOMIC DNA]</scope>
    <source>
        <strain evidence="2 3">DSM 19605</strain>
    </source>
</reference>
<dbReference type="Proteomes" id="UP000295510">
    <property type="component" value="Unassembled WGS sequence"/>
</dbReference>
<protein>
    <submittedName>
        <fullName evidence="2">DUF2909 family protein</fullName>
    </submittedName>
</protein>
<dbReference type="AlphaFoldDB" id="A0A4R6U3F0"/>
<comment type="caution">
    <text evidence="2">The sequence shown here is derived from an EMBL/GenBank/DDBJ whole genome shotgun (WGS) entry which is preliminary data.</text>
</comment>
<evidence type="ECO:0000313" key="3">
    <source>
        <dbReference type="Proteomes" id="UP000295510"/>
    </source>
</evidence>
<organism evidence="2 3">
    <name type="scientific">Tepidicella xavieri</name>
    <dbReference type="NCBI Taxonomy" id="360241"/>
    <lineage>
        <taxon>Bacteria</taxon>
        <taxon>Pseudomonadati</taxon>
        <taxon>Pseudomonadota</taxon>
        <taxon>Betaproteobacteria</taxon>
        <taxon>Burkholderiales</taxon>
        <taxon>Tepidicella</taxon>
    </lineage>
</organism>
<dbReference type="EMBL" id="SNYL01000017">
    <property type="protein sequence ID" value="TDQ40541.1"/>
    <property type="molecule type" value="Genomic_DNA"/>
</dbReference>
<dbReference type="Pfam" id="PF11137">
    <property type="entry name" value="DUF2909"/>
    <property type="match status" value="1"/>
</dbReference>
<dbReference type="NCBIfam" id="NF033233">
    <property type="entry name" value="twin_helix"/>
    <property type="match status" value="1"/>
</dbReference>
<evidence type="ECO:0000313" key="2">
    <source>
        <dbReference type="EMBL" id="TDQ40541.1"/>
    </source>
</evidence>
<name>A0A4R6U3F0_9BURK</name>
<gene>
    <name evidence="2" type="ORF">DFR43_11742</name>
</gene>
<dbReference type="InterPro" id="IPR021313">
    <property type="entry name" value="DUF2909"/>
</dbReference>
<accession>A0A4R6U3F0</accession>
<keyword evidence="3" id="KW-1185">Reference proteome</keyword>
<evidence type="ECO:0000256" key="1">
    <source>
        <dbReference type="SAM" id="Phobius"/>
    </source>
</evidence>
<keyword evidence="1" id="KW-0472">Membrane</keyword>
<keyword evidence="1" id="KW-0812">Transmembrane</keyword>
<dbReference type="RefSeq" id="WP_211338653.1">
    <property type="nucleotide sequence ID" value="NZ_SNYL01000017.1"/>
</dbReference>
<sequence length="74" mass="8176">MKWLLIIALLLIIASLAGALVAMMRGDSASGDERRSRRMARALTVRISLSVLLFIAVIISYHLGWIQPTGIPMR</sequence>